<gene>
    <name evidence="1" type="ORF">EJB05_27595</name>
</gene>
<dbReference type="Gene3D" id="3.40.50.1970">
    <property type="match status" value="1"/>
</dbReference>
<accession>A0A5J9UNX6</accession>
<organism evidence="1 2">
    <name type="scientific">Eragrostis curvula</name>
    <name type="common">weeping love grass</name>
    <dbReference type="NCBI Taxonomy" id="38414"/>
    <lineage>
        <taxon>Eukaryota</taxon>
        <taxon>Viridiplantae</taxon>
        <taxon>Streptophyta</taxon>
        <taxon>Embryophyta</taxon>
        <taxon>Tracheophyta</taxon>
        <taxon>Spermatophyta</taxon>
        <taxon>Magnoliopsida</taxon>
        <taxon>Liliopsida</taxon>
        <taxon>Poales</taxon>
        <taxon>Poaceae</taxon>
        <taxon>PACMAD clade</taxon>
        <taxon>Chloridoideae</taxon>
        <taxon>Eragrostideae</taxon>
        <taxon>Eragrostidinae</taxon>
        <taxon>Eragrostis</taxon>
    </lineage>
</organism>
<dbReference type="AlphaFoldDB" id="A0A5J9UNX6"/>
<reference evidence="1 2" key="1">
    <citation type="journal article" date="2019" name="Sci. Rep.">
        <title>A high-quality genome of Eragrostis curvula grass provides insights into Poaceae evolution and supports new strategies to enhance forage quality.</title>
        <authorList>
            <person name="Carballo J."/>
            <person name="Santos B.A.C.M."/>
            <person name="Zappacosta D."/>
            <person name="Garbus I."/>
            <person name="Selva J.P."/>
            <person name="Gallo C.A."/>
            <person name="Diaz A."/>
            <person name="Albertini E."/>
            <person name="Caccamo M."/>
            <person name="Echenique V."/>
        </authorList>
    </citation>
    <scope>NUCLEOTIDE SEQUENCE [LARGE SCALE GENOMIC DNA]</scope>
    <source>
        <strain evidence="2">cv. Victoria</strain>
        <tissue evidence="1">Leaf</tissue>
    </source>
</reference>
<sequence>MATVATDPYGVQPPGLAGHAAEETITSARIGAEACIWEESSGGDQQDCRISLYLEKETGFMKVFDTVVESQMDRRCTVVSLGGGVTGDVWVCSCCVPRYGVSFRGTPYSDGQAEAEARRAMKRTIEKNMKIKKTIDCALSPSFSKKKGESIWMVT</sequence>
<name>A0A5J9UNX6_9POAL</name>
<evidence type="ECO:0000313" key="2">
    <source>
        <dbReference type="Proteomes" id="UP000324897"/>
    </source>
</evidence>
<keyword evidence="2" id="KW-1185">Reference proteome</keyword>
<proteinExistence type="predicted"/>
<protein>
    <submittedName>
        <fullName evidence="1">Uncharacterized protein</fullName>
    </submittedName>
</protein>
<dbReference type="EMBL" id="RWGY01000013">
    <property type="protein sequence ID" value="TVU25114.1"/>
    <property type="molecule type" value="Genomic_DNA"/>
</dbReference>
<dbReference type="Proteomes" id="UP000324897">
    <property type="component" value="Chromosome 2"/>
</dbReference>
<dbReference type="Gramene" id="TVU25114">
    <property type="protein sequence ID" value="TVU25114"/>
    <property type="gene ID" value="EJB05_27595"/>
</dbReference>
<comment type="caution">
    <text evidence="1">The sequence shown here is derived from an EMBL/GenBank/DDBJ whole genome shotgun (WGS) entry which is preliminary data.</text>
</comment>
<evidence type="ECO:0000313" key="1">
    <source>
        <dbReference type="EMBL" id="TVU25114.1"/>
    </source>
</evidence>
<feature type="non-terminal residue" evidence="1">
    <location>
        <position position="1"/>
    </location>
</feature>